<comment type="caution">
    <text evidence="6">The sequence shown here is derived from an EMBL/GenBank/DDBJ whole genome shotgun (WGS) entry which is preliminary data.</text>
</comment>
<protein>
    <submittedName>
        <fullName evidence="6">Glycosyltransferase family 4 protein</fullName>
    </submittedName>
</protein>
<keyword evidence="8" id="KW-1185">Reference proteome</keyword>
<evidence type="ECO:0000256" key="2">
    <source>
        <dbReference type="ARBA" id="ARBA00022679"/>
    </source>
</evidence>
<feature type="region of interest" description="Disordered" evidence="3">
    <location>
        <begin position="308"/>
        <end position="328"/>
    </location>
</feature>
<dbReference type="Proteomes" id="UP000326364">
    <property type="component" value="Unassembled WGS sequence"/>
</dbReference>
<feature type="domain" description="Glycosyl transferase family 1" evidence="4">
    <location>
        <begin position="135"/>
        <end position="275"/>
    </location>
</feature>
<dbReference type="InterPro" id="IPR001296">
    <property type="entry name" value="Glyco_trans_1"/>
</dbReference>
<reference evidence="7 8" key="1">
    <citation type="submission" date="2019-09" db="EMBL/GenBank/DDBJ databases">
        <authorList>
            <person name="Feng G."/>
        </authorList>
    </citation>
    <scope>NUCLEOTIDE SEQUENCE [LARGE SCALE GENOMIC DNA]</scope>
    <source>
        <strain evidence="6 7">KACC 19283</strain>
        <strain evidence="5 8">KACC 19284</strain>
    </source>
</reference>
<keyword evidence="1" id="KW-0328">Glycosyltransferase</keyword>
<evidence type="ECO:0000313" key="8">
    <source>
        <dbReference type="Proteomes" id="UP000326364"/>
    </source>
</evidence>
<dbReference type="EMBL" id="VYQA01000001">
    <property type="protein sequence ID" value="KAA9033581.1"/>
    <property type="molecule type" value="Genomic_DNA"/>
</dbReference>
<dbReference type="Proteomes" id="UP000325933">
    <property type="component" value="Unassembled WGS sequence"/>
</dbReference>
<dbReference type="PANTHER" id="PTHR12526">
    <property type="entry name" value="GLYCOSYLTRANSFERASE"/>
    <property type="match status" value="1"/>
</dbReference>
<evidence type="ECO:0000313" key="7">
    <source>
        <dbReference type="Proteomes" id="UP000325933"/>
    </source>
</evidence>
<gene>
    <name evidence="6" type="ORF">F4U95_00460</name>
    <name evidence="5" type="ORF">F4U96_00460</name>
</gene>
<keyword evidence="2 6" id="KW-0808">Transferase</keyword>
<accession>A0A5J5I9E3</accession>
<evidence type="ECO:0000313" key="5">
    <source>
        <dbReference type="EMBL" id="KAA9021220.1"/>
    </source>
</evidence>
<dbReference type="EMBL" id="VYQB01000001">
    <property type="protein sequence ID" value="KAA9021220.1"/>
    <property type="molecule type" value="Genomic_DNA"/>
</dbReference>
<dbReference type="GO" id="GO:0016757">
    <property type="term" value="F:glycosyltransferase activity"/>
    <property type="evidence" value="ECO:0007669"/>
    <property type="project" value="UniProtKB-KW"/>
</dbReference>
<dbReference type="SUPFAM" id="SSF53756">
    <property type="entry name" value="UDP-Glycosyltransferase/glycogen phosphorylase"/>
    <property type="match status" value="1"/>
</dbReference>
<evidence type="ECO:0000256" key="1">
    <source>
        <dbReference type="ARBA" id="ARBA00022676"/>
    </source>
</evidence>
<proteinExistence type="predicted"/>
<name>A0A5J5I9E3_9SPHN</name>
<dbReference type="PANTHER" id="PTHR12526:SF510">
    <property type="entry name" value="D-INOSITOL 3-PHOSPHATE GLYCOSYLTRANSFERASE"/>
    <property type="match status" value="1"/>
</dbReference>
<dbReference type="Gene3D" id="3.40.50.2000">
    <property type="entry name" value="Glycogen Phosphorylase B"/>
    <property type="match status" value="2"/>
</dbReference>
<evidence type="ECO:0000313" key="6">
    <source>
        <dbReference type="EMBL" id="KAA9033581.1"/>
    </source>
</evidence>
<evidence type="ECO:0000259" key="4">
    <source>
        <dbReference type="Pfam" id="PF00534"/>
    </source>
</evidence>
<dbReference type="CDD" id="cd03801">
    <property type="entry name" value="GT4_PimA-like"/>
    <property type="match status" value="1"/>
</dbReference>
<evidence type="ECO:0000256" key="3">
    <source>
        <dbReference type="SAM" id="MobiDB-lite"/>
    </source>
</evidence>
<dbReference type="AlphaFoldDB" id="A0A5J5I9E3"/>
<organism evidence="6 7">
    <name type="scientific">Sphingobium limneticum</name>
    <dbReference type="NCBI Taxonomy" id="1007511"/>
    <lineage>
        <taxon>Bacteria</taxon>
        <taxon>Pseudomonadati</taxon>
        <taxon>Pseudomonadota</taxon>
        <taxon>Alphaproteobacteria</taxon>
        <taxon>Sphingomonadales</taxon>
        <taxon>Sphingomonadaceae</taxon>
        <taxon>Sphingobium</taxon>
    </lineage>
</organism>
<sequence length="328" mass="35613">MHSHELYPLLTPWLFPLCARAGVPVVHSCYDFRITCPIATHHDGAAVCNRCTDQGAHHALQRNCRNSLPESAAFALRHAVAQRRNLYDHVSRFIVLTDFSRNWLHRHAAIPIDRISVNECAIPAAPDPVDPAVGRYFAFAGRFVPEKGLDVLIEAARLSGLPIHVAGPAGSDPAPLQAHGVPVTITDGPASLAAVYRGARALVVPNLWFETFAIVAAEAMAHGVPVIASRIGALQDTVREGVTGLHFAPGDAADLARQMRRLWDDPALCRRLGVAGHADVRARFNEDAHFDRLIAAYEAALRAPASPLPDIRQSRSARSLAPMRARAR</sequence>
<dbReference type="Pfam" id="PF00534">
    <property type="entry name" value="Glycos_transf_1"/>
    <property type="match status" value="1"/>
</dbReference>